<dbReference type="AlphaFoldDB" id="A0A376BAV6"/>
<dbReference type="CDD" id="cd21437">
    <property type="entry name" value="zf-HIT_ZNHIT1_like"/>
    <property type="match status" value="1"/>
</dbReference>
<reference evidence="3" key="1">
    <citation type="submission" date="2018-06" db="EMBL/GenBank/DDBJ databases">
        <authorList>
            <person name="Guldener U."/>
        </authorList>
    </citation>
    <scope>NUCLEOTIDE SEQUENCE [LARGE SCALE GENOMIC DNA]</scope>
    <source>
        <strain evidence="3">UTAD17</strain>
    </source>
</reference>
<name>A0A376BAV6_9ASCO</name>
<sequence length="311" mass="35628">MIEEINKKTYDPNLYFSSLESSNYGRVSKRHSNDKNNEQKNSRQAKRINYSLAGMEAQIYNKRNNETDNDSYDDVENQATEAKNNSYNLQNVLSSNRRFLELDTENYSDIKYVPQLLSALTGLSRDQIDNKTSLTLGNGRDGTTIHNSNFTILNSNSNERGGISESKRLIAKKYDIPKNLHLLYNCTKPSTLFLTNTTKSDTLSVNVDNNRKKRKNTRGPGINNSKSSPSLKRILISKRTLYSYLDGLDRLNFKIICSNVYNKKYFKVLSLMHICSICGDNNNLSQCKLCQTKICSKLKCYELHMETRCGR</sequence>
<dbReference type="VEuPathDB" id="FungiDB:SCODWIG_03518"/>
<protein>
    <submittedName>
        <fullName evidence="2">Related to Vacuolar protein sorting-associated protein 71</fullName>
    </submittedName>
</protein>
<proteinExistence type="predicted"/>
<evidence type="ECO:0000313" key="2">
    <source>
        <dbReference type="EMBL" id="SSD61757.1"/>
    </source>
</evidence>
<keyword evidence="3" id="KW-1185">Reference proteome</keyword>
<feature type="compositionally biased region" description="Basic and acidic residues" evidence="1">
    <location>
        <begin position="31"/>
        <end position="41"/>
    </location>
</feature>
<evidence type="ECO:0000256" key="1">
    <source>
        <dbReference type="SAM" id="MobiDB-lite"/>
    </source>
</evidence>
<organism evidence="2 3">
    <name type="scientific">Saccharomycodes ludwigii</name>
    <dbReference type="NCBI Taxonomy" id="36035"/>
    <lineage>
        <taxon>Eukaryota</taxon>
        <taxon>Fungi</taxon>
        <taxon>Dikarya</taxon>
        <taxon>Ascomycota</taxon>
        <taxon>Saccharomycotina</taxon>
        <taxon>Saccharomycetes</taxon>
        <taxon>Saccharomycodales</taxon>
        <taxon>Saccharomycodaceae</taxon>
        <taxon>Saccharomycodes</taxon>
    </lineage>
</organism>
<dbReference type="Proteomes" id="UP000262825">
    <property type="component" value="Unassembled WGS sequence"/>
</dbReference>
<accession>A0A376BAV6</accession>
<dbReference type="OrthoDB" id="74807at2759"/>
<dbReference type="EMBL" id="UFAJ01000874">
    <property type="protein sequence ID" value="SSD61757.1"/>
    <property type="molecule type" value="Genomic_DNA"/>
</dbReference>
<gene>
    <name evidence="2" type="ORF">SCODWIG_03518</name>
</gene>
<evidence type="ECO:0000313" key="3">
    <source>
        <dbReference type="Proteomes" id="UP000262825"/>
    </source>
</evidence>
<feature type="region of interest" description="Disordered" evidence="1">
    <location>
        <begin position="23"/>
        <end position="45"/>
    </location>
</feature>